<dbReference type="KEGG" id="dre:58078"/>
<reference evidence="13" key="9">
    <citation type="submission" date="2018-04" db="UniProtKB">
        <authorList>
            <consortium name="Ensembl"/>
        </authorList>
    </citation>
    <scope>IDENTIFICATION</scope>
    <source>
        <strain evidence="13">Tuebingen</strain>
    </source>
</reference>
<dbReference type="FunFam" id="1.10.10.60:FF:000312">
    <property type="entry name" value="Mix-type homeobox gene 1"/>
    <property type="match status" value="1"/>
</dbReference>
<dbReference type="CTD" id="58078"/>
<accession>B3DFZ4</accession>
<evidence type="ECO:0000256" key="8">
    <source>
        <dbReference type="RuleBase" id="RU000682"/>
    </source>
</evidence>
<organism evidence="11">
    <name type="scientific">Danio rerio</name>
    <name type="common">Zebrafish</name>
    <name type="synonym">Brachydanio rerio</name>
    <dbReference type="NCBI Taxonomy" id="7955"/>
    <lineage>
        <taxon>Eukaryota</taxon>
        <taxon>Metazoa</taxon>
        <taxon>Chordata</taxon>
        <taxon>Craniata</taxon>
        <taxon>Vertebrata</taxon>
        <taxon>Euteleostomi</taxon>
        <taxon>Actinopterygii</taxon>
        <taxon>Neopterygii</taxon>
        <taxon>Teleostei</taxon>
        <taxon>Ostariophysi</taxon>
        <taxon>Cypriniformes</taxon>
        <taxon>Danionidae</taxon>
        <taxon>Danioninae</taxon>
        <taxon>Danio</taxon>
    </lineage>
</organism>
<dbReference type="PaxDb" id="7955-ENSDARP00000025485"/>
<comment type="subcellular location">
    <subcellularLocation>
        <location evidence="1 7 8">Nucleus</location>
    </subcellularLocation>
</comment>
<reference evidence="15" key="2">
    <citation type="journal article" date="2008" name="Dev. Biol.">
        <title>Mtx2 directs zebrafish morphogenetic movements during epiboly by regulating microfilament formation.</title>
        <authorList>
            <person name="Wilkins S.J."/>
            <person name="Yoong S."/>
            <person name="Verkade H."/>
            <person name="Mizoguchi T."/>
            <person name="Plowman S.J."/>
            <person name="Hancock J.F."/>
            <person name="Kikuchi Y."/>
            <person name="Heath J.K."/>
            <person name="Perkins A.C."/>
        </authorList>
    </citation>
    <scope>NUCLEOTIDE SEQUENCE</scope>
</reference>
<evidence type="ECO:0000256" key="4">
    <source>
        <dbReference type="ARBA" id="ARBA00023125"/>
    </source>
</evidence>
<dbReference type="GeneID" id="58078"/>
<keyword evidence="3" id="KW-0217">Developmental protein</keyword>
<evidence type="ECO:0000313" key="15">
    <source>
        <dbReference type="RefSeq" id="NP_001073284.1"/>
    </source>
</evidence>
<dbReference type="Ensembl" id="ENSDART00000006505.9">
    <property type="protein sequence ID" value="ENSDARP00000025485.8"/>
    <property type="gene ID" value="ENSDARG00000015906.9"/>
</dbReference>
<dbReference type="GO" id="GO:0055113">
    <property type="term" value="P:epiboly involved in gastrulation with mouth forming second"/>
    <property type="evidence" value="ECO:0000315"/>
    <property type="project" value="ZFIN"/>
</dbReference>
<dbReference type="AGR" id="ZFIN:ZDB-GENE-000710-6"/>
<dbReference type="eggNOG" id="KOG0849">
    <property type="taxonomic scope" value="Eukaryota"/>
</dbReference>
<dbReference type="GO" id="GO:0000977">
    <property type="term" value="F:RNA polymerase II transcription regulatory region sequence-specific DNA binding"/>
    <property type="evidence" value="ECO:0000318"/>
    <property type="project" value="GO_Central"/>
</dbReference>
<keyword evidence="5 7" id="KW-0371">Homeobox</keyword>
<evidence type="ECO:0000256" key="2">
    <source>
        <dbReference type="ARBA" id="ARBA00005733"/>
    </source>
</evidence>
<evidence type="ECO:0000313" key="11">
    <source>
        <dbReference type="EMBL" id="AAI62217.1"/>
    </source>
</evidence>
<dbReference type="OrthoDB" id="6159439at2759"/>
<dbReference type="EMBL" id="BC115163">
    <property type="protein sequence ID" value="AAI15164.1"/>
    <property type="molecule type" value="mRNA"/>
</dbReference>
<dbReference type="CDD" id="cd00086">
    <property type="entry name" value="homeodomain"/>
    <property type="match status" value="1"/>
</dbReference>
<evidence type="ECO:0000256" key="1">
    <source>
        <dbReference type="ARBA" id="ARBA00004123"/>
    </source>
</evidence>
<gene>
    <name evidence="11 12 15 16" type="primary">mxtx2</name>
    <name evidence="15" type="synonym">mtx2</name>
    <name evidence="15" type="synonym">zgc:136526</name>
</gene>
<reference evidence="12" key="7">
    <citation type="submission" date="2012-02" db="UniProtKB">
        <authorList>
            <consortium name="Ensembl"/>
        </authorList>
    </citation>
    <scope>IDENTIFICATION</scope>
    <source>
        <strain evidence="12">Tuebingen</strain>
    </source>
</reference>
<dbReference type="ZFIN" id="ZDB-GENE-000710-6">
    <property type="gene designation" value="mxtx2"/>
</dbReference>
<dbReference type="PROSITE" id="PS50071">
    <property type="entry name" value="HOMEOBOX_2"/>
    <property type="match status" value="1"/>
</dbReference>
<dbReference type="GO" id="GO:0007015">
    <property type="term" value="P:actin filament organization"/>
    <property type="evidence" value="ECO:0000315"/>
    <property type="project" value="ZFIN"/>
</dbReference>
<dbReference type="Pfam" id="PF00046">
    <property type="entry name" value="Homeodomain"/>
    <property type="match status" value="1"/>
</dbReference>
<dbReference type="EMBL" id="BC162223">
    <property type="protein sequence ID" value="AAI62223.1"/>
    <property type="molecule type" value="mRNA"/>
</dbReference>
<dbReference type="GO" id="GO:0060027">
    <property type="term" value="P:convergent extension involved in gastrulation"/>
    <property type="evidence" value="ECO:0000315"/>
    <property type="project" value="ZFIN"/>
</dbReference>
<reference evidence="15" key="12">
    <citation type="journal article" date="2021" name="Nat. Commun.">
        <title>Satb2 acts as a gatekeeper for major developmental transitions during early vertebrate embryogenesis.</title>
        <authorList>
            <person name="Pradhan S.J."/>
            <person name="Reddy P.C."/>
            <person name="Smutny M."/>
            <person name="Sharma A."/>
            <person name="Sako K."/>
            <person name="Oak M.S."/>
            <person name="Shah R."/>
            <person name="Pal M."/>
            <person name="Deshpande O."/>
            <person name="Dsilva G."/>
            <person name="Tang Y."/>
            <person name="Mishra R."/>
            <person name="Deshpande G."/>
            <person name="Giraldez A.J."/>
            <person name="Sonawane M."/>
            <person name="Heisenberg C.P."/>
            <person name="Galande S."/>
        </authorList>
    </citation>
    <scope>NUCLEOTIDE SEQUENCE</scope>
</reference>
<reference evidence="15" key="1">
    <citation type="journal article" date="2005" name="Dev. Dyn.">
        <title>T-box gene eomesodermin and the homeobox-containing Mix/Bix gene mtx2 regulate epiboly movements in the zebrafish.</title>
        <authorList>
            <person name="Bruce A.E."/>
            <person name="Howley C."/>
            <person name="Dixon Fox M."/>
            <person name="Ho R.K."/>
        </authorList>
    </citation>
    <scope>NUCLEOTIDE SEQUENCE</scope>
</reference>
<reference evidence="15" key="10">
    <citation type="journal article" date="2020" name="PLoS Biol.">
        <title>Nanog safeguards early embryogenesis against global activation of maternal beta-catenin activity by interfering with TCF factors.</title>
        <authorList>
            <person name="He M."/>
            <person name="Zhang R."/>
            <person name="Jiao S."/>
            <person name="Zhang F."/>
            <person name="Ye D."/>
            <person name="Wang H."/>
            <person name="Sun Y."/>
        </authorList>
    </citation>
    <scope>NUCLEOTIDE SEQUENCE</scope>
</reference>
<reference evidence="15" key="11">
    <citation type="journal article" date="2021" name="Nat. Commun.">
        <title>Transcription organizes euchromatin via microphase separation.</title>
        <authorList>
            <person name="Hilbert L."/>
            <person name="Sato Y."/>
            <person name="Kuznetsova K."/>
            <person name="Bianucci T."/>
            <person name="Kimura H."/>
            <person name="Julicher F."/>
            <person name="Honigmann A."/>
            <person name="Zaburdaev V."/>
            <person name="Vastenhouw N.L."/>
        </authorList>
    </citation>
    <scope>NUCLEOTIDE SEQUENCE</scope>
</reference>
<reference evidence="15" key="13">
    <citation type="journal article" date="2021" name="PLoS Genet.">
        <title>The RNA-binding protein Igf2bp3 is critical for embryonic and germline development in zebrafish.</title>
        <authorList>
            <person name="Vong Y.H."/>
            <person name="Sivashanmugam L."/>
            <person name="Leech R."/>
            <person name="Zaucker A."/>
            <person name="Jones A."/>
            <person name="Sampath K."/>
        </authorList>
    </citation>
    <scope>NUCLEOTIDE SEQUENCE</scope>
</reference>
<reference evidence="11" key="3">
    <citation type="submission" date="2008-04" db="EMBL/GenBank/DDBJ databases">
        <authorList>
            <consortium name="NIH - Zebrafish Gene Collection (ZGC) project"/>
        </authorList>
    </citation>
    <scope>NUCLEOTIDE SEQUENCE [LARGE SCALE MRNA]</scope>
    <source>
        <tissue evidence="10">Embryo</tissue>
    </source>
</reference>
<dbReference type="GO" id="GO:0001706">
    <property type="term" value="P:endoderm formation"/>
    <property type="evidence" value="ECO:0000315"/>
    <property type="project" value="ZFIN"/>
</dbReference>
<dbReference type="Gene3D" id="1.10.10.60">
    <property type="entry name" value="Homeodomain-like"/>
    <property type="match status" value="1"/>
</dbReference>
<dbReference type="Bgee" id="ENSDARG00000015906">
    <property type="expression patterns" value="Expressed in blastula and 4 other cell types or tissues"/>
</dbReference>
<proteinExistence type="evidence at transcript level"/>
<dbReference type="GO" id="GO:0007369">
    <property type="term" value="P:gastrulation"/>
    <property type="evidence" value="ECO:0000315"/>
    <property type="project" value="ZFIN"/>
</dbReference>
<dbReference type="GO" id="GO:0043565">
    <property type="term" value="F:sequence-specific DNA binding"/>
    <property type="evidence" value="ECO:0000314"/>
    <property type="project" value="ZFIN"/>
</dbReference>
<dbReference type="PANTHER" id="PTHR46123">
    <property type="entry name" value="MIX-TYPE HOMEOBOX GENE 1-RELATED"/>
    <property type="match status" value="1"/>
</dbReference>
<dbReference type="GeneTree" id="ENSGT00940000154537"/>
<comment type="similarity">
    <text evidence="2">Belongs to the paired homeobox family.</text>
</comment>
<evidence type="ECO:0000313" key="14">
    <source>
        <dbReference type="Proteomes" id="UP000000437"/>
    </source>
</evidence>
<dbReference type="RefSeq" id="NP_001073284.1">
    <property type="nucleotide sequence ID" value="NM_001079816.1"/>
</dbReference>
<dbReference type="OMA" id="GWWKING"/>
<feature type="domain" description="Homeobox" evidence="9">
    <location>
        <begin position="20"/>
        <end position="80"/>
    </location>
</feature>
<reference evidence="15" key="15">
    <citation type="submission" date="2025-04" db="UniProtKB">
        <authorList>
            <consortium name="RefSeq"/>
        </authorList>
    </citation>
    <scope>IDENTIFICATION</scope>
</reference>
<dbReference type="InterPro" id="IPR001356">
    <property type="entry name" value="HD"/>
</dbReference>
<evidence type="ECO:0000256" key="3">
    <source>
        <dbReference type="ARBA" id="ARBA00022473"/>
    </source>
</evidence>
<keyword evidence="4 7" id="KW-0238">DNA-binding</keyword>
<name>Q1RM27_DANRE</name>
<protein>
    <submittedName>
        <fullName evidence="11 12">Mix-type homeobox gene 2</fullName>
    </submittedName>
</protein>
<evidence type="ECO:0000256" key="6">
    <source>
        <dbReference type="ARBA" id="ARBA00023242"/>
    </source>
</evidence>
<reference evidence="15" key="5">
    <citation type="journal article" date="2012" name="Dev. Biol.">
        <title>Differential regulation of epiboly initiation and progression by zebrafish Eomesodermin A.</title>
        <authorList>
            <person name="Du S."/>
            <person name="Draper B.W."/>
            <person name="Mione M."/>
            <person name="Moens C.B."/>
            <person name="Bruce A."/>
        </authorList>
    </citation>
    <scope>NUCLEOTIDE SEQUENCE</scope>
</reference>
<keyword evidence="14" id="KW-1185">Reference proteome</keyword>
<dbReference type="STRING" id="7955.ENSDARP00000025485"/>
<dbReference type="PANTHER" id="PTHR46123:SF4">
    <property type="entry name" value="MIX-TYPE HOMEOBOX GENE 1-RELATED"/>
    <property type="match status" value="1"/>
</dbReference>
<evidence type="ECO:0000313" key="13">
    <source>
        <dbReference type="Ensembl" id="ENSDARP00000151816"/>
    </source>
</evidence>
<dbReference type="HOGENOM" id="CLU_082295_0_0_1"/>
<evidence type="ECO:0000313" key="16">
    <source>
        <dbReference type="ZFIN" id="ZDB-GENE-000710-6"/>
    </source>
</evidence>
<keyword evidence="6 7" id="KW-0539">Nucleus</keyword>
<evidence type="ECO:0000256" key="7">
    <source>
        <dbReference type="PROSITE-ProRule" id="PRU00108"/>
    </source>
</evidence>
<evidence type="ECO:0000259" key="9">
    <source>
        <dbReference type="PROSITE" id="PS50071"/>
    </source>
</evidence>
<reference evidence="12 14" key="8">
    <citation type="journal article" date="2013" name="Nature">
        <title>The zebrafish reference genome sequence and its relationship to the human genome.</title>
        <authorList>
            <consortium name="Genome Reference Consortium Zebrafish"/>
            <person name="Howe K."/>
            <person name="Clark M.D."/>
            <person name="Torroja C.F."/>
            <person name="Torrance J."/>
            <person name="Berthelot C."/>
            <person name="Muffato M."/>
            <person name="Collins J.E."/>
            <person name="Humphray S."/>
            <person name="McLaren K."/>
            <person name="Matthews L."/>
            <person name="McLaren S."/>
            <person name="Sealy I."/>
            <person name="Caccamo M."/>
            <person name="Churcher C."/>
            <person name="Scott C."/>
            <person name="Barrett J.C."/>
            <person name="Koch R."/>
            <person name="Rauch G.J."/>
            <person name="White S."/>
            <person name="Chow W."/>
            <person name="Kilian B."/>
            <person name="Quintais L.T."/>
            <person name="Guerra-Assuncao J.A."/>
            <person name="Zhou Y."/>
            <person name="Gu Y."/>
            <person name="Yen J."/>
            <person name="Vogel J.H."/>
            <person name="Eyre T."/>
            <person name="Redmond S."/>
            <person name="Banerjee R."/>
            <person name="Chi J."/>
            <person name="Fu B."/>
            <person name="Langley E."/>
            <person name="Maguire S.F."/>
            <person name="Laird G.K."/>
            <person name="Lloyd D."/>
            <person name="Kenyon E."/>
            <person name="Donaldson S."/>
            <person name="Sehra H."/>
            <person name="Almeida-King J."/>
            <person name="Loveland J."/>
            <person name="Trevanion S."/>
            <person name="Jones M."/>
            <person name="Quail M."/>
            <person name="Willey D."/>
            <person name="Hunt A."/>
            <person name="Burton J."/>
            <person name="Sims S."/>
            <person name="McLay K."/>
            <person name="Plumb B."/>
            <person name="Davis J."/>
            <person name="Clee C."/>
            <person name="Oliver K."/>
            <person name="Clark R."/>
            <person name="Riddle C."/>
            <person name="Elliot D."/>
            <person name="Eliott D."/>
            <person name="Threadgold G."/>
            <person name="Harden G."/>
            <person name="Ware D."/>
            <person name="Begum S."/>
            <person name="Mortimore B."/>
            <person name="Mortimer B."/>
            <person name="Kerry G."/>
            <person name="Heath P."/>
            <person name="Phillimore B."/>
            <person name="Tracey A."/>
            <person name="Corby N."/>
            <person name="Dunn M."/>
            <person name="Johnson C."/>
            <person name="Wood J."/>
            <person name="Clark S."/>
            <person name="Pelan S."/>
            <person name="Griffiths G."/>
            <person name="Smith M."/>
            <person name="Glithero R."/>
            <person name="Howden P."/>
            <person name="Barker N."/>
            <person name="Lloyd C."/>
            <person name="Stevens C."/>
            <person name="Harley J."/>
            <person name="Holt K."/>
            <person name="Panagiotidis G."/>
            <person name="Lovell J."/>
            <person name="Beasley H."/>
            <person name="Henderson C."/>
            <person name="Gordon D."/>
            <person name="Auger K."/>
            <person name="Wright D."/>
            <person name="Collins J."/>
            <person name="Raisen C."/>
            <person name="Dyer L."/>
            <person name="Leung K."/>
            <person name="Robertson L."/>
            <person name="Ambridge K."/>
            <person name="Leongamornlert D."/>
            <person name="McGuire S."/>
            <person name="Gilderthorp R."/>
            <person name="Griffiths C."/>
            <person name="Manthravadi D."/>
            <person name="Nichol S."/>
            <person name="Barker G."/>
            <person name="Whitehead S."/>
            <person name="Kay M."/>
            <person name="Brown J."/>
            <person name="Murnane C."/>
            <person name="Gray E."/>
            <person name="Humphries M."/>
            <person name="Sycamore N."/>
            <person name="Barker D."/>
            <person name="Saunders D."/>
            <person name="Wallis J."/>
            <person name="Babbage A."/>
            <person name="Hammond S."/>
            <person name="Mashreghi-Mohammadi M."/>
            <person name="Barr L."/>
            <person name="Martin S."/>
            <person name="Wray P."/>
            <person name="Ellington A."/>
            <person name="Matthews N."/>
            <person name="Ellwood M."/>
            <person name="Woodmansey R."/>
            <person name="Clark G."/>
            <person name="Cooper J."/>
            <person name="Cooper J."/>
            <person name="Tromans A."/>
            <person name="Grafham D."/>
            <person name="Skuce C."/>
            <person name="Pandian R."/>
            <person name="Andrews R."/>
            <person name="Harrison E."/>
            <person name="Kimberley A."/>
            <person name="Garnett J."/>
            <person name="Fosker N."/>
            <person name="Hall R."/>
            <person name="Garner P."/>
            <person name="Kelly D."/>
            <person name="Bird C."/>
            <person name="Palmer S."/>
            <person name="Gehring I."/>
            <person name="Berger A."/>
            <person name="Dooley C.M."/>
            <person name="Ersan-Urun Z."/>
            <person name="Eser C."/>
            <person name="Geiger H."/>
            <person name="Geisler M."/>
            <person name="Karotki L."/>
            <person name="Kirn A."/>
            <person name="Konantz J."/>
            <person name="Konantz M."/>
            <person name="Oberlander M."/>
            <person name="Rudolph-Geiger S."/>
            <person name="Teucke M."/>
            <person name="Lanz C."/>
            <person name="Raddatz G."/>
            <person name="Osoegawa K."/>
            <person name="Zhu B."/>
            <person name="Rapp A."/>
            <person name="Widaa S."/>
            <person name="Langford C."/>
            <person name="Yang F."/>
            <person name="Schuster S.C."/>
            <person name="Carter N.P."/>
            <person name="Harrow J."/>
            <person name="Ning Z."/>
            <person name="Herrero J."/>
            <person name="Searle S.M."/>
            <person name="Enright A."/>
            <person name="Geisler R."/>
            <person name="Plasterk R.H."/>
            <person name="Lee C."/>
            <person name="Westerfield M."/>
            <person name="de Jong P.J."/>
            <person name="Zon L.I."/>
            <person name="Postlethwait J.H."/>
            <person name="Nusslein-Volhard C."/>
            <person name="Hubbard T.J."/>
            <person name="Roest Crollius H."/>
            <person name="Rogers J."/>
            <person name="Stemple D.L."/>
        </authorList>
    </citation>
    <scope>NUCLEOTIDE SEQUENCE [LARGE SCALE GENOMIC DNA]</scope>
    <source>
        <strain evidence="12">Tuebingen</strain>
    </source>
</reference>
<dbReference type="SMR" id="Q1RM27"/>
<evidence type="ECO:0000313" key="12">
    <source>
        <dbReference type="Ensembl" id="ENSDARP00000025485"/>
    </source>
</evidence>
<dbReference type="GO" id="GO:0006357">
    <property type="term" value="P:regulation of transcription by RNA polymerase II"/>
    <property type="evidence" value="ECO:0000318"/>
    <property type="project" value="GO_Central"/>
</dbReference>
<dbReference type="SUPFAM" id="SSF46689">
    <property type="entry name" value="Homeodomain-like"/>
    <property type="match status" value="1"/>
</dbReference>
<dbReference type="EMBL" id="BX248124">
    <property type="status" value="NOT_ANNOTATED_CDS"/>
    <property type="molecule type" value="Genomic_DNA"/>
</dbReference>
<feature type="DNA-binding region" description="Homeobox" evidence="7">
    <location>
        <begin position="22"/>
        <end position="81"/>
    </location>
</feature>
<dbReference type="InterPro" id="IPR051306">
    <property type="entry name" value="Homeobox_regulator"/>
</dbReference>
<dbReference type="Proteomes" id="UP000000437">
    <property type="component" value="Chromosome 12"/>
</dbReference>
<evidence type="ECO:0000313" key="10">
    <source>
        <dbReference type="EMBL" id="AAI15164.1"/>
    </source>
</evidence>
<dbReference type="AlphaFoldDB" id="Q1RM27"/>
<sequence length="296" mass="32751">MKDMWTDCIAQDGNSQASKIAGRRKRTSFTKEHLELLKMAFNVDPYPGISVRESLSQATGLPESRIQVWFQNKRARTLKNRAIQSSPQLDNKSPLPSPFLPPHMASVGVSAQQRGIQESPFNIQMSQTSPQHFTFPPSDYSTPVVKPRQTRLMGTSSCSPSDLQATPDSWSYAGSTQISPESWDVAAENFGNSYKDESPFFLYPPPPYPYGSTRVGCPSSMESLSTSPASSDSAFWDMGLENCSPSVPYTSCGSPWDRLTEEQPVAPLPDLSSQCLEDVLGEMEPAWWSFNGQMDL</sequence>
<dbReference type="EMBL" id="BC162217">
    <property type="protein sequence ID" value="AAI62217.1"/>
    <property type="molecule type" value="mRNA"/>
</dbReference>
<dbReference type="InterPro" id="IPR009057">
    <property type="entry name" value="Homeodomain-like_sf"/>
</dbReference>
<dbReference type="Ensembl" id="ENSDART00000189548.1">
    <property type="protein sequence ID" value="ENSDARP00000151816.1"/>
    <property type="gene ID" value="ENSDARG00000114636.1"/>
</dbReference>
<dbReference type="GO" id="GO:0042074">
    <property type="term" value="P:cell migration involved in gastrulation"/>
    <property type="evidence" value="ECO:0000315"/>
    <property type="project" value="ZFIN"/>
</dbReference>
<evidence type="ECO:0000256" key="5">
    <source>
        <dbReference type="ARBA" id="ARBA00023155"/>
    </source>
</evidence>
<accession>Q1RM27</accession>
<dbReference type="SMART" id="SM00389">
    <property type="entry name" value="HOX"/>
    <property type="match status" value="1"/>
</dbReference>
<reference evidence="15" key="4">
    <citation type="journal article" date="2011" name="Development">
        <title>Embryonic mesoderm and endoderm induction requires the actions of non-embryonic Nodal-related ligands and Mxtx2.</title>
        <authorList>
            <person name="Hong S.K."/>
            <person name="Jang M.K."/>
            <person name="Brown J.L."/>
            <person name="McBride A.A."/>
            <person name="Feldman B."/>
        </authorList>
    </citation>
    <scope>NUCLEOTIDE SEQUENCE</scope>
</reference>
<dbReference type="GO" id="GO:0000981">
    <property type="term" value="F:DNA-binding transcription factor activity, RNA polymerase II-specific"/>
    <property type="evidence" value="ECO:0000318"/>
    <property type="project" value="GO_Central"/>
</dbReference>
<dbReference type="GO" id="GO:0005634">
    <property type="term" value="C:nucleus"/>
    <property type="evidence" value="ECO:0000318"/>
    <property type="project" value="GO_Central"/>
</dbReference>
<reference evidence="15" key="6">
    <citation type="journal article" date="2012" name="Dev. Cell">
        <title>Nanog-like regulates endoderm formation through the Mxtx2-Nodal pathway.</title>
        <authorList>
            <person name="Xu C."/>
            <person name="Fan Z.P."/>
            <person name="Muller P."/>
            <person name="Fogley R."/>
            <person name="DiBiase A."/>
            <person name="Trompouki E."/>
            <person name="Unternaehrer J."/>
            <person name="Xiong F."/>
            <person name="Torregroza I."/>
            <person name="Evans T."/>
            <person name="Megason S.G."/>
            <person name="Daley G.Q."/>
            <person name="Schier A.F."/>
            <person name="Young R.A."/>
            <person name="Zon L.I."/>
        </authorList>
    </citation>
    <scope>NUCLEOTIDE SEQUENCE</scope>
</reference>
<reference evidence="15" key="14">
    <citation type="journal article" date="2021" name="Sci. Adv.">
        <title>Rapid generation of maternal mutants via oocyte transgenic expression of CRISPR-Cas9 and sgRNAs in zebrafish.</title>
        <authorList>
            <person name="Zhang C."/>
            <person name="Lu T."/>
            <person name="Zhang Y."/>
            <person name="Li J."/>
            <person name="Tarique I."/>
            <person name="Wen F."/>
            <person name="Chen A."/>
            <person name="Wang J."/>
            <person name="Zhang Z."/>
            <person name="Zhang Y."/>
            <person name="Shi D.L."/>
            <person name="Shao M."/>
        </authorList>
    </citation>
    <scope>NUCLEOTIDE SEQUENCE</scope>
</reference>